<comment type="caution">
    <text evidence="2">The sequence shown here is derived from an EMBL/GenBank/DDBJ whole genome shotgun (WGS) entry which is preliminary data.</text>
</comment>
<evidence type="ECO:0000313" key="2">
    <source>
        <dbReference type="EMBL" id="TDQ01534.1"/>
    </source>
</evidence>
<proteinExistence type="predicted"/>
<evidence type="ECO:0000259" key="1">
    <source>
        <dbReference type="Pfam" id="PF12680"/>
    </source>
</evidence>
<dbReference type="InterPro" id="IPR032710">
    <property type="entry name" value="NTF2-like_dom_sf"/>
</dbReference>
<dbReference type="Proteomes" id="UP000295444">
    <property type="component" value="Unassembled WGS sequence"/>
</dbReference>
<accession>A0A4R6SI87</accession>
<organism evidence="2 3">
    <name type="scientific">Labedaea rhizosphaerae</name>
    <dbReference type="NCBI Taxonomy" id="598644"/>
    <lineage>
        <taxon>Bacteria</taxon>
        <taxon>Bacillati</taxon>
        <taxon>Actinomycetota</taxon>
        <taxon>Actinomycetes</taxon>
        <taxon>Pseudonocardiales</taxon>
        <taxon>Pseudonocardiaceae</taxon>
        <taxon>Labedaea</taxon>
    </lineage>
</organism>
<feature type="domain" description="SnoaL-like" evidence="1">
    <location>
        <begin position="9"/>
        <end position="100"/>
    </location>
</feature>
<dbReference type="Gene3D" id="3.10.450.50">
    <property type="match status" value="1"/>
</dbReference>
<dbReference type="SUPFAM" id="SSF54427">
    <property type="entry name" value="NTF2-like"/>
    <property type="match status" value="1"/>
</dbReference>
<evidence type="ECO:0000313" key="3">
    <source>
        <dbReference type="Proteomes" id="UP000295444"/>
    </source>
</evidence>
<reference evidence="2 3" key="1">
    <citation type="submission" date="2019-03" db="EMBL/GenBank/DDBJ databases">
        <title>Genomic Encyclopedia of Type Strains, Phase IV (KMG-IV): sequencing the most valuable type-strain genomes for metagenomic binning, comparative biology and taxonomic classification.</title>
        <authorList>
            <person name="Goeker M."/>
        </authorList>
    </citation>
    <scope>NUCLEOTIDE SEQUENCE [LARGE SCALE GENOMIC DNA]</scope>
    <source>
        <strain evidence="2 3">DSM 45361</strain>
    </source>
</reference>
<dbReference type="RefSeq" id="WP_133850102.1">
    <property type="nucleotide sequence ID" value="NZ_SNXZ01000002.1"/>
</dbReference>
<gene>
    <name evidence="2" type="ORF">EV186_1021403</name>
</gene>
<protein>
    <submittedName>
        <fullName evidence="2">SnoaL-like protein</fullName>
    </submittedName>
</protein>
<dbReference type="EMBL" id="SNXZ01000002">
    <property type="protein sequence ID" value="TDQ01534.1"/>
    <property type="molecule type" value="Genomic_DNA"/>
</dbReference>
<dbReference type="InterPro" id="IPR037401">
    <property type="entry name" value="SnoaL-like"/>
</dbReference>
<sequence length="111" mass="12289">MTDPRDLFRRMHDVLVTKDVSVADEIFAPDFYSHPLDGGIDRVKASWTRILAEYPDLRSTIEDMLVDGDRVAARATVTGLPSGPGTMFEIIRVADGRIAELWGASTLNLRG</sequence>
<keyword evidence="3" id="KW-1185">Reference proteome</keyword>
<name>A0A4R6SI87_LABRH</name>
<dbReference type="AlphaFoldDB" id="A0A4R6SI87"/>
<dbReference type="OrthoDB" id="129343at2"/>
<dbReference type="Pfam" id="PF12680">
    <property type="entry name" value="SnoaL_2"/>
    <property type="match status" value="1"/>
</dbReference>